<protein>
    <submittedName>
        <fullName evidence="5">Aminotransferase class I/II-fold pyridoxal phosphate-dependent enzyme</fullName>
    </submittedName>
</protein>
<dbReference type="PANTHER" id="PTHR13693:SF100">
    <property type="entry name" value="8-AMINO-7-OXONONANOATE SYNTHASE"/>
    <property type="match status" value="1"/>
</dbReference>
<accession>A0AAX1EGT2</accession>
<sequence>MIWEKKIASEIRKIKESGHYRSRKAGISESDVLVNFSSNDYLSLSHDPRVSSAYQKGYQLYASGSGGSMLLNGYQRIHQSTETSFAQFLAVDDAILLSSGYTANLAIMALLKHLGVYCLIDKGLHASFYDGLKLYRPEFARYRHNDMKDFLQKIKCSPKSSITITEGIFSMSGQQPHLSEMAKISPMEKGQLIVDEAHSIGVLGEGGRGAVNLHGLSQKSVPLRVIPLGKAFASQGAVIAGQRLWIEALVQVARSYIYSTGISPAIAYGLQHTLDILQKSEHRREKLRYLIHFFRQQIKESSLQWTDSISPIQQLKLGCAHKALCFSETLKKEGVFCLPVRPPTVHKRDTGLRIILNYHHRVEDIGLLFKTLHRIEHDYSF</sequence>
<dbReference type="Pfam" id="PF00155">
    <property type="entry name" value="Aminotran_1_2"/>
    <property type="match status" value="1"/>
</dbReference>
<evidence type="ECO:0000259" key="4">
    <source>
        <dbReference type="Pfam" id="PF00155"/>
    </source>
</evidence>
<dbReference type="PANTHER" id="PTHR13693">
    <property type="entry name" value="CLASS II AMINOTRANSFERASE/8-AMINO-7-OXONONANOATE SYNTHASE"/>
    <property type="match status" value="1"/>
</dbReference>
<dbReference type="Gene3D" id="3.90.1150.10">
    <property type="entry name" value="Aspartate Aminotransferase, domain 1"/>
    <property type="match status" value="1"/>
</dbReference>
<organism evidence="5 6">
    <name type="scientific">Legionella israelensis</name>
    <dbReference type="NCBI Taxonomy" id="454"/>
    <lineage>
        <taxon>Bacteria</taxon>
        <taxon>Pseudomonadati</taxon>
        <taxon>Pseudomonadota</taxon>
        <taxon>Gammaproteobacteria</taxon>
        <taxon>Legionellales</taxon>
        <taxon>Legionellaceae</taxon>
        <taxon>Legionella</taxon>
    </lineage>
</organism>
<dbReference type="EMBL" id="CP038254">
    <property type="protein sequence ID" value="QBR84195.1"/>
    <property type="molecule type" value="Genomic_DNA"/>
</dbReference>
<reference evidence="5 6" key="1">
    <citation type="submission" date="2019-03" db="EMBL/GenBank/DDBJ databases">
        <title>Diverse conjugative elements silence natural transformation in Legionella species.</title>
        <authorList>
            <person name="Durieux I."/>
            <person name="Ginevra C."/>
            <person name="Attaiech L."/>
            <person name="Picq K."/>
            <person name="Juan P.A."/>
            <person name="Jarraud S."/>
            <person name="Charpentier X."/>
        </authorList>
    </citation>
    <scope>NUCLEOTIDE SEQUENCE [LARGE SCALE GENOMIC DNA]</scope>
    <source>
        <strain evidence="5 6">HL-0427-4011</strain>
    </source>
</reference>
<evidence type="ECO:0000256" key="1">
    <source>
        <dbReference type="ARBA" id="ARBA00001933"/>
    </source>
</evidence>
<dbReference type="GO" id="GO:0008483">
    <property type="term" value="F:transaminase activity"/>
    <property type="evidence" value="ECO:0007669"/>
    <property type="project" value="UniProtKB-KW"/>
</dbReference>
<dbReference type="RefSeq" id="WP_135060435.1">
    <property type="nucleotide sequence ID" value="NZ_CP038254.1"/>
</dbReference>
<dbReference type="InterPro" id="IPR004839">
    <property type="entry name" value="Aminotransferase_I/II_large"/>
</dbReference>
<dbReference type="GO" id="GO:0008710">
    <property type="term" value="F:8-amino-7-oxononanoate synthase activity"/>
    <property type="evidence" value="ECO:0007669"/>
    <property type="project" value="TreeGrafter"/>
</dbReference>
<dbReference type="InterPro" id="IPR015424">
    <property type="entry name" value="PyrdxlP-dep_Trfase"/>
</dbReference>
<dbReference type="InterPro" id="IPR050087">
    <property type="entry name" value="AON_synthase_class-II"/>
</dbReference>
<evidence type="ECO:0000313" key="5">
    <source>
        <dbReference type="EMBL" id="QBR84195.1"/>
    </source>
</evidence>
<dbReference type="Proteomes" id="UP000295517">
    <property type="component" value="Chromosome"/>
</dbReference>
<evidence type="ECO:0000256" key="3">
    <source>
        <dbReference type="ARBA" id="ARBA00022898"/>
    </source>
</evidence>
<feature type="domain" description="Aminotransferase class I/classII large" evidence="4">
    <location>
        <begin position="33"/>
        <end position="355"/>
    </location>
</feature>
<evidence type="ECO:0000313" key="6">
    <source>
        <dbReference type="Proteomes" id="UP000295517"/>
    </source>
</evidence>
<comment type="cofactor">
    <cofactor evidence="1">
        <name>pyridoxal 5'-phosphate</name>
        <dbReference type="ChEBI" id="CHEBI:597326"/>
    </cofactor>
</comment>
<dbReference type="AlphaFoldDB" id="A0AAX1EGT2"/>
<proteinExistence type="predicted"/>
<dbReference type="Gene3D" id="3.40.640.10">
    <property type="entry name" value="Type I PLP-dependent aspartate aminotransferase-like (Major domain)"/>
    <property type="match status" value="1"/>
</dbReference>
<keyword evidence="3" id="KW-0663">Pyridoxal phosphate</keyword>
<dbReference type="InterPro" id="IPR015421">
    <property type="entry name" value="PyrdxlP-dep_Trfase_major"/>
</dbReference>
<dbReference type="SUPFAM" id="SSF53383">
    <property type="entry name" value="PLP-dependent transferases"/>
    <property type="match status" value="1"/>
</dbReference>
<dbReference type="GO" id="GO:0009102">
    <property type="term" value="P:biotin biosynthetic process"/>
    <property type="evidence" value="ECO:0007669"/>
    <property type="project" value="TreeGrafter"/>
</dbReference>
<dbReference type="InterPro" id="IPR015422">
    <property type="entry name" value="PyrdxlP-dep_Trfase_small"/>
</dbReference>
<keyword evidence="5" id="KW-0032">Aminotransferase</keyword>
<evidence type="ECO:0000256" key="2">
    <source>
        <dbReference type="ARBA" id="ARBA00022679"/>
    </source>
</evidence>
<name>A0AAX1EGT2_9GAMM</name>
<keyword evidence="2" id="KW-0808">Transferase</keyword>
<dbReference type="GO" id="GO:0030170">
    <property type="term" value="F:pyridoxal phosphate binding"/>
    <property type="evidence" value="ECO:0007669"/>
    <property type="project" value="InterPro"/>
</dbReference>
<gene>
    <name evidence="5" type="ORF">E3983_07370</name>
</gene>